<dbReference type="Proteomes" id="UP000617628">
    <property type="component" value="Unassembled WGS sequence"/>
</dbReference>
<dbReference type="RefSeq" id="WP_200356668.1">
    <property type="nucleotide sequence ID" value="NZ_JAENIL010000030.1"/>
</dbReference>
<dbReference type="AlphaFoldDB" id="A0A934RY34"/>
<accession>A0A934RY34</accession>
<organism evidence="1 2">
    <name type="scientific">Pelagicoccus mobilis</name>
    <dbReference type="NCBI Taxonomy" id="415221"/>
    <lineage>
        <taxon>Bacteria</taxon>
        <taxon>Pseudomonadati</taxon>
        <taxon>Verrucomicrobiota</taxon>
        <taxon>Opitutia</taxon>
        <taxon>Puniceicoccales</taxon>
        <taxon>Pelagicoccaceae</taxon>
        <taxon>Pelagicoccus</taxon>
    </lineage>
</organism>
<protein>
    <recommendedName>
        <fullName evidence="3">Flagellar protein FlgJ N-terminal domain-containing protein</fullName>
    </recommendedName>
</protein>
<gene>
    <name evidence="1" type="ORF">JIN87_16375</name>
</gene>
<evidence type="ECO:0000313" key="2">
    <source>
        <dbReference type="Proteomes" id="UP000617628"/>
    </source>
</evidence>
<proteinExistence type="predicted"/>
<dbReference type="EMBL" id="JAENIL010000030">
    <property type="protein sequence ID" value="MBK1878458.1"/>
    <property type="molecule type" value="Genomic_DNA"/>
</dbReference>
<name>A0A934RY34_9BACT</name>
<keyword evidence="2" id="KW-1185">Reference proteome</keyword>
<evidence type="ECO:0000313" key="1">
    <source>
        <dbReference type="EMBL" id="MBK1878458.1"/>
    </source>
</evidence>
<sequence length="112" mass="12119">MDVTSTAAAGLTGQSWKEQMLTGDASRAEQMKQLGAEFEGILLRQFLDEALKPMDPENGYFGTGSTPMYEHLIKDSLANCITKSGSLGFSSVLQAQLFPQEMNEGKGNASHE</sequence>
<comment type="caution">
    <text evidence="1">The sequence shown here is derived from an EMBL/GenBank/DDBJ whole genome shotgun (WGS) entry which is preliminary data.</text>
</comment>
<reference evidence="1" key="1">
    <citation type="submission" date="2021-01" db="EMBL/GenBank/DDBJ databases">
        <title>Modified the classification status of verrucomicrobia.</title>
        <authorList>
            <person name="Feng X."/>
        </authorList>
    </citation>
    <scope>NUCLEOTIDE SEQUENCE</scope>
    <source>
        <strain evidence="1">KCTC 13126</strain>
    </source>
</reference>
<evidence type="ECO:0008006" key="3">
    <source>
        <dbReference type="Google" id="ProtNLM"/>
    </source>
</evidence>